<dbReference type="PANTHER" id="PTHR44154:SF1">
    <property type="entry name" value="QUINONE OXIDOREDUCTASE"/>
    <property type="match status" value="1"/>
</dbReference>
<keyword evidence="3" id="KW-0963">Cytoplasm</keyword>
<comment type="subcellular location">
    <subcellularLocation>
        <location evidence="1">Cytoplasm</location>
    </subcellularLocation>
</comment>
<dbReference type="CDD" id="cd08272">
    <property type="entry name" value="MDR6"/>
    <property type="match status" value="1"/>
</dbReference>
<evidence type="ECO:0000256" key="1">
    <source>
        <dbReference type="ARBA" id="ARBA00004496"/>
    </source>
</evidence>
<comment type="caution">
    <text evidence="8">The sequence shown here is derived from an EMBL/GenBank/DDBJ whole genome shotgun (WGS) entry which is preliminary data.</text>
</comment>
<dbReference type="InterPro" id="IPR020843">
    <property type="entry name" value="ER"/>
</dbReference>
<dbReference type="Pfam" id="PF00107">
    <property type="entry name" value="ADH_zinc_N"/>
    <property type="match status" value="1"/>
</dbReference>
<proteinExistence type="predicted"/>
<dbReference type="SMART" id="SM00829">
    <property type="entry name" value="PKS_ER"/>
    <property type="match status" value="1"/>
</dbReference>
<dbReference type="Pfam" id="PF08240">
    <property type="entry name" value="ADH_N"/>
    <property type="match status" value="1"/>
</dbReference>
<dbReference type="OrthoDB" id="648910at2"/>
<organism evidence="8 9">
    <name type="scientific">Chitinophaga pinensis</name>
    <dbReference type="NCBI Taxonomy" id="79329"/>
    <lineage>
        <taxon>Bacteria</taxon>
        <taxon>Pseudomonadati</taxon>
        <taxon>Bacteroidota</taxon>
        <taxon>Chitinophagia</taxon>
        <taxon>Chitinophagales</taxon>
        <taxon>Chitinophagaceae</taxon>
        <taxon>Chitinophaga</taxon>
    </lineage>
</organism>
<accession>A0A5C6LWJ2</accession>
<sequence>MSSEHMRALVLEDYGAPFVYRVIDRPRPDFGEVLIRVKASGVNPLDAKIKAGEAEHAKQPLPAILGIDMAGIVVEVGEGVTSYAPGDKVYGMTGGVAGLQGSLAEYVAVDAELIARKPANLTMREAAAIPFGFVTAWEGLVDKAKIEEGQKVLIHGGSGGIGQMAIQIARAFGADVYATDTDDKQAIIEWFGATHIDADTVSVSDYVNKYTRGAGFDIVFDTVGGATLDASFEAVKQYNGHVISSLGWGSHSLAPLSSKAATYSGVFTLLPMLTGMGREHHGAILREATRMAEAGQILPLLDPRHFHLQTADQALTLIVRRGETGNIVVEI</sequence>
<dbReference type="Proteomes" id="UP000318815">
    <property type="component" value="Unassembled WGS sequence"/>
</dbReference>
<dbReference type="PANTHER" id="PTHR44154">
    <property type="entry name" value="QUINONE OXIDOREDUCTASE"/>
    <property type="match status" value="1"/>
</dbReference>
<dbReference type="GO" id="GO:0003723">
    <property type="term" value="F:RNA binding"/>
    <property type="evidence" value="ECO:0007669"/>
    <property type="project" value="UniProtKB-KW"/>
</dbReference>
<keyword evidence="6" id="KW-0007">Acetylation</keyword>
<dbReference type="RefSeq" id="WP_146304322.1">
    <property type="nucleotide sequence ID" value="NZ_VOHS01000004.1"/>
</dbReference>
<dbReference type="Gene3D" id="3.40.50.720">
    <property type="entry name" value="NAD(P)-binding Rossmann-like Domain"/>
    <property type="match status" value="1"/>
</dbReference>
<dbReference type="SUPFAM" id="SSF50129">
    <property type="entry name" value="GroES-like"/>
    <property type="match status" value="1"/>
</dbReference>
<dbReference type="InterPro" id="IPR013149">
    <property type="entry name" value="ADH-like_C"/>
</dbReference>
<dbReference type="InterPro" id="IPR013154">
    <property type="entry name" value="ADH-like_N"/>
</dbReference>
<evidence type="ECO:0000256" key="5">
    <source>
        <dbReference type="ARBA" id="ARBA00022884"/>
    </source>
</evidence>
<reference evidence="8 9" key="1">
    <citation type="submission" date="2019-08" db="EMBL/GenBank/DDBJ databases">
        <title>Whole genome sequencing of chitin degrading bacteria Chitinophaga pinensis YS16.</title>
        <authorList>
            <person name="Singh R.P."/>
            <person name="Manchanda G."/>
            <person name="Maurya I.K."/>
            <person name="Joshi N.K."/>
            <person name="Srivastava A.K."/>
        </authorList>
    </citation>
    <scope>NUCLEOTIDE SEQUENCE [LARGE SCALE GENOMIC DNA]</scope>
    <source>
        <strain evidence="8 9">YS-16</strain>
    </source>
</reference>
<dbReference type="InterPro" id="IPR002364">
    <property type="entry name" value="Quin_OxRdtase/zeta-crystal_CS"/>
</dbReference>
<evidence type="ECO:0000313" key="9">
    <source>
        <dbReference type="Proteomes" id="UP000318815"/>
    </source>
</evidence>
<evidence type="ECO:0000256" key="6">
    <source>
        <dbReference type="ARBA" id="ARBA00022990"/>
    </source>
</evidence>
<evidence type="ECO:0000259" key="7">
    <source>
        <dbReference type="SMART" id="SM00829"/>
    </source>
</evidence>
<dbReference type="PROSITE" id="PS01162">
    <property type="entry name" value="QOR_ZETA_CRYSTAL"/>
    <property type="match status" value="1"/>
</dbReference>
<evidence type="ECO:0000256" key="4">
    <source>
        <dbReference type="ARBA" id="ARBA00022857"/>
    </source>
</evidence>
<evidence type="ECO:0000256" key="3">
    <source>
        <dbReference type="ARBA" id="ARBA00022490"/>
    </source>
</evidence>
<dbReference type="InterPro" id="IPR036291">
    <property type="entry name" value="NAD(P)-bd_dom_sf"/>
</dbReference>
<dbReference type="AlphaFoldDB" id="A0A5C6LWJ2"/>
<comment type="subunit">
    <text evidence="2">Homotetramer.</text>
</comment>
<evidence type="ECO:0000313" key="8">
    <source>
        <dbReference type="EMBL" id="TWW01601.1"/>
    </source>
</evidence>
<keyword evidence="5" id="KW-0694">RNA-binding</keyword>
<feature type="domain" description="Enoyl reductase (ER)" evidence="7">
    <location>
        <begin position="15"/>
        <end position="329"/>
    </location>
</feature>
<dbReference type="InterPro" id="IPR011032">
    <property type="entry name" value="GroES-like_sf"/>
</dbReference>
<name>A0A5C6LWJ2_9BACT</name>
<protein>
    <submittedName>
        <fullName evidence="8">Zinc-dependent alcohol dehydrogenase family protein</fullName>
    </submittedName>
</protein>
<dbReference type="GO" id="GO:0008270">
    <property type="term" value="F:zinc ion binding"/>
    <property type="evidence" value="ECO:0007669"/>
    <property type="project" value="InterPro"/>
</dbReference>
<dbReference type="SUPFAM" id="SSF51735">
    <property type="entry name" value="NAD(P)-binding Rossmann-fold domains"/>
    <property type="match status" value="1"/>
</dbReference>
<dbReference type="Gene3D" id="3.90.180.10">
    <property type="entry name" value="Medium-chain alcohol dehydrogenases, catalytic domain"/>
    <property type="match status" value="1"/>
</dbReference>
<evidence type="ECO:0000256" key="2">
    <source>
        <dbReference type="ARBA" id="ARBA00011881"/>
    </source>
</evidence>
<keyword evidence="9" id="KW-1185">Reference proteome</keyword>
<dbReference type="GO" id="GO:0016491">
    <property type="term" value="F:oxidoreductase activity"/>
    <property type="evidence" value="ECO:0007669"/>
    <property type="project" value="InterPro"/>
</dbReference>
<dbReference type="InterPro" id="IPR051603">
    <property type="entry name" value="Zinc-ADH_QOR/CCCR"/>
</dbReference>
<dbReference type="EMBL" id="VOHS01000004">
    <property type="protein sequence ID" value="TWW01601.1"/>
    <property type="molecule type" value="Genomic_DNA"/>
</dbReference>
<gene>
    <name evidence="8" type="ORF">FEF09_06280</name>
</gene>
<keyword evidence="4" id="KW-0521">NADP</keyword>
<dbReference type="GO" id="GO:0005737">
    <property type="term" value="C:cytoplasm"/>
    <property type="evidence" value="ECO:0007669"/>
    <property type="project" value="UniProtKB-SubCell"/>
</dbReference>